<sequence length="125" mass="14223">MRLEIELVRTRVATRPSGQEPAQNHKTKDIQKTIDSSRVVDSEQRQSSSKWHKSPHDLSVPVVGLVQCELQKARQNGILVYLSHNCGHAHRVLQSFLLVTQPRLERSPDALKRIRVFPQCSLPVT</sequence>
<protein>
    <submittedName>
        <fullName evidence="2">Uncharacterized protein</fullName>
    </submittedName>
</protein>
<comment type="caution">
    <text evidence="2">The sequence shown here is derived from an EMBL/GenBank/DDBJ whole genome shotgun (WGS) entry which is preliminary data.</text>
</comment>
<accession>A0A139XQI4</accession>
<evidence type="ECO:0000313" key="3">
    <source>
        <dbReference type="Proteomes" id="UP000074247"/>
    </source>
</evidence>
<evidence type="ECO:0000313" key="2">
    <source>
        <dbReference type="EMBL" id="KYF41028.1"/>
    </source>
</evidence>
<dbReference type="EMBL" id="AGQS02005324">
    <property type="protein sequence ID" value="KYF41028.1"/>
    <property type="molecule type" value="Genomic_DNA"/>
</dbReference>
<dbReference type="Proteomes" id="UP000074247">
    <property type="component" value="Unassembled WGS sequence"/>
</dbReference>
<organism evidence="2 3">
    <name type="scientific">Toxoplasma gondii ARI</name>
    <dbReference type="NCBI Taxonomy" id="1074872"/>
    <lineage>
        <taxon>Eukaryota</taxon>
        <taxon>Sar</taxon>
        <taxon>Alveolata</taxon>
        <taxon>Apicomplexa</taxon>
        <taxon>Conoidasida</taxon>
        <taxon>Coccidia</taxon>
        <taxon>Eucoccidiorida</taxon>
        <taxon>Eimeriorina</taxon>
        <taxon>Sarcocystidae</taxon>
        <taxon>Toxoplasma</taxon>
    </lineage>
</organism>
<dbReference type="AlphaFoldDB" id="A0A139XQI4"/>
<gene>
    <name evidence="2" type="ORF">TGARI_243615</name>
</gene>
<proteinExistence type="predicted"/>
<name>A0A139XQI4_TOXGO</name>
<evidence type="ECO:0000256" key="1">
    <source>
        <dbReference type="SAM" id="MobiDB-lite"/>
    </source>
</evidence>
<dbReference type="VEuPathDB" id="ToxoDB:TGARI_243615"/>
<reference evidence="2 3" key="1">
    <citation type="journal article" date="2016" name="Nat. Commun.">
        <title>Local admixture of amplified and diversified secreted pathogenesis determinants shapes mosaic Toxoplasma gondii genomes.</title>
        <authorList>
            <person name="Lorenzi H."/>
            <person name="Khan A."/>
            <person name="Behnke M.S."/>
            <person name="Namasivayam S."/>
            <person name="Swapna L.S."/>
            <person name="Hadjithomas M."/>
            <person name="Karamycheva S."/>
            <person name="Pinney D."/>
            <person name="Brunk B.P."/>
            <person name="Ajioka J.W."/>
            <person name="Ajzenberg D."/>
            <person name="Boothroyd J.C."/>
            <person name="Boyle J.P."/>
            <person name="Darde M.L."/>
            <person name="Diaz-Miranda M.A."/>
            <person name="Dubey J.P."/>
            <person name="Fritz H.M."/>
            <person name="Gennari S.M."/>
            <person name="Gregory B.D."/>
            <person name="Kim K."/>
            <person name="Saeij J.P."/>
            <person name="Su C."/>
            <person name="White M.W."/>
            <person name="Zhu X.Q."/>
            <person name="Howe D.K."/>
            <person name="Rosenthal B.M."/>
            <person name="Grigg M.E."/>
            <person name="Parkinson J."/>
            <person name="Liu L."/>
            <person name="Kissinger J.C."/>
            <person name="Roos D.S."/>
            <person name="Sibley L.D."/>
        </authorList>
    </citation>
    <scope>NUCLEOTIDE SEQUENCE [LARGE SCALE GENOMIC DNA]</scope>
    <source>
        <strain evidence="2 3">ARI</strain>
    </source>
</reference>
<feature type="region of interest" description="Disordered" evidence="1">
    <location>
        <begin position="13"/>
        <end position="56"/>
    </location>
</feature>